<keyword evidence="10" id="KW-1185">Reference proteome</keyword>
<feature type="transmembrane region" description="Helical" evidence="7">
    <location>
        <begin position="206"/>
        <end position="229"/>
    </location>
</feature>
<proteinExistence type="inferred from homology"/>
<reference evidence="10" key="1">
    <citation type="journal article" date="2019" name="Int. J. Syst. Evol. Microbiol.">
        <title>The Global Catalogue of Microorganisms (GCM) 10K type strain sequencing project: providing services to taxonomists for standard genome sequencing and annotation.</title>
        <authorList>
            <consortium name="The Broad Institute Genomics Platform"/>
            <consortium name="The Broad Institute Genome Sequencing Center for Infectious Disease"/>
            <person name="Wu L."/>
            <person name="Ma J."/>
        </authorList>
    </citation>
    <scope>NUCLEOTIDE SEQUENCE [LARGE SCALE GENOMIC DNA]</scope>
    <source>
        <strain evidence="10">JCM 15309</strain>
    </source>
</reference>
<keyword evidence="6 7" id="KW-0472">Membrane</keyword>
<dbReference type="InterPro" id="IPR000731">
    <property type="entry name" value="SSD"/>
</dbReference>
<evidence type="ECO:0000313" key="9">
    <source>
        <dbReference type="EMBL" id="GAA1975204.1"/>
    </source>
</evidence>
<dbReference type="PANTHER" id="PTHR33406">
    <property type="entry name" value="MEMBRANE PROTEIN MJ1562-RELATED"/>
    <property type="match status" value="1"/>
</dbReference>
<evidence type="ECO:0000256" key="5">
    <source>
        <dbReference type="ARBA" id="ARBA00022989"/>
    </source>
</evidence>
<dbReference type="RefSeq" id="WP_344048051.1">
    <property type="nucleotide sequence ID" value="NZ_BAAAPB010000005.1"/>
</dbReference>
<evidence type="ECO:0000256" key="2">
    <source>
        <dbReference type="ARBA" id="ARBA00010157"/>
    </source>
</evidence>
<feature type="transmembrane region" description="Helical" evidence="7">
    <location>
        <begin position="656"/>
        <end position="676"/>
    </location>
</feature>
<gene>
    <name evidence="9" type="ORF">GCM10009798_40550</name>
</gene>
<evidence type="ECO:0000256" key="4">
    <source>
        <dbReference type="ARBA" id="ARBA00022692"/>
    </source>
</evidence>
<keyword evidence="5 7" id="KW-1133">Transmembrane helix</keyword>
<dbReference type="Gene3D" id="1.20.1640.10">
    <property type="entry name" value="Multidrug efflux transporter AcrB transmembrane domain"/>
    <property type="match status" value="2"/>
</dbReference>
<comment type="caution">
    <text evidence="9">The sequence shown here is derived from an EMBL/GenBank/DDBJ whole genome shotgun (WGS) entry which is preliminary data.</text>
</comment>
<evidence type="ECO:0000256" key="3">
    <source>
        <dbReference type="ARBA" id="ARBA00022475"/>
    </source>
</evidence>
<dbReference type="InterPro" id="IPR050545">
    <property type="entry name" value="Mycobact_MmpL"/>
</dbReference>
<organism evidence="9 10">
    <name type="scientific">Nocardioides panacihumi</name>
    <dbReference type="NCBI Taxonomy" id="400774"/>
    <lineage>
        <taxon>Bacteria</taxon>
        <taxon>Bacillati</taxon>
        <taxon>Actinomycetota</taxon>
        <taxon>Actinomycetes</taxon>
        <taxon>Propionibacteriales</taxon>
        <taxon>Nocardioidaceae</taxon>
        <taxon>Nocardioides</taxon>
    </lineage>
</organism>
<dbReference type="PANTHER" id="PTHR33406:SF6">
    <property type="entry name" value="MEMBRANE PROTEIN YDGH-RELATED"/>
    <property type="match status" value="1"/>
</dbReference>
<accession>A0ABP5D8G9</accession>
<dbReference type="PROSITE" id="PS50156">
    <property type="entry name" value="SSD"/>
    <property type="match status" value="1"/>
</dbReference>
<evidence type="ECO:0000256" key="1">
    <source>
        <dbReference type="ARBA" id="ARBA00004651"/>
    </source>
</evidence>
<dbReference type="SUPFAM" id="SSF82866">
    <property type="entry name" value="Multidrug efflux transporter AcrB transmembrane domain"/>
    <property type="match status" value="2"/>
</dbReference>
<sequence>MFRSIGRIVGRHPVLVILTWVGIVIGVAVVAGAVAGKGSSTSQQQTDFLPAKYGSVQAAKLSAKYFPQPSGAQATLVLVRSDHRKLSDGDMSQAATLVDQLNQRTHLAKYDGIEPTSLVRAPDRTAAIATAQFTDTSGQADVMKSMKSLRADTKDVFGHSGLTAEYTGEVAQVADAGATQALIVFGTVLAIFILLLILFRSIVVAVGAVALMFIVGQVVNMLLAIAAHIWHFKIDETTESILPIVLFGVGTDYVVFFMFRYREQLRRGEDHRTAIASAIGRVGEAVSSSAFAVVVSFAALILSQLKSLRLLGPSLSLAVLVMLASSLTLIPAVLALTGKRLSRRASWHRPPRGRVAAGVSGFVTGRPTTALLISLAAFVGLGAVAFGMHADYRSPNPPSGTESGRAWADVRHAFPQGVLYPTRVFVHTADPSGLTAGELTDTAHRLGAVSGVASVAPATLNKAGDTAMYTVQLAEDPTSPAAVAVIRDGLEPLATDLSRGAQVVKVGGITQAQSDFEQALARDMRIIFPVAALMIGLILVLMLRALLAPALLMVSVALGFAATLGASVIAFQVIGGAPGLAGTLPMIVYLFVASIGTDYNILMVARVKEEAARDGSTMRGAVRVAMQTAGPSVAAAGVILAASFAVLMLSSYVSQIGFAVAAGVLISTFLSSWLYVPALATLLEQRIWWPSKAARPTAATLGGSLESEPDAA</sequence>
<protein>
    <submittedName>
        <fullName evidence="9">MMPL family transporter</fullName>
    </submittedName>
</protein>
<name>A0ABP5D8G9_9ACTN</name>
<feature type="transmembrane region" description="Helical" evidence="7">
    <location>
        <begin position="282"/>
        <end position="303"/>
    </location>
</feature>
<keyword evidence="4 7" id="KW-0812">Transmembrane</keyword>
<feature type="transmembrane region" description="Helical" evidence="7">
    <location>
        <begin position="12"/>
        <end position="35"/>
    </location>
</feature>
<evidence type="ECO:0000256" key="6">
    <source>
        <dbReference type="ARBA" id="ARBA00023136"/>
    </source>
</evidence>
<feature type="transmembrane region" description="Helical" evidence="7">
    <location>
        <begin position="241"/>
        <end position="261"/>
    </location>
</feature>
<comment type="subcellular location">
    <subcellularLocation>
        <location evidence="1">Cell membrane</location>
        <topology evidence="1">Multi-pass membrane protein</topology>
    </subcellularLocation>
</comment>
<evidence type="ECO:0000313" key="10">
    <source>
        <dbReference type="Proteomes" id="UP001500571"/>
    </source>
</evidence>
<feature type="transmembrane region" description="Helical" evidence="7">
    <location>
        <begin position="315"/>
        <end position="336"/>
    </location>
</feature>
<dbReference type="EMBL" id="BAAAPB010000005">
    <property type="protein sequence ID" value="GAA1975204.1"/>
    <property type="molecule type" value="Genomic_DNA"/>
</dbReference>
<keyword evidence="3" id="KW-1003">Cell membrane</keyword>
<feature type="transmembrane region" description="Helical" evidence="7">
    <location>
        <begin position="370"/>
        <end position="390"/>
    </location>
</feature>
<evidence type="ECO:0000256" key="7">
    <source>
        <dbReference type="SAM" id="Phobius"/>
    </source>
</evidence>
<evidence type="ECO:0000259" key="8">
    <source>
        <dbReference type="PROSITE" id="PS50156"/>
    </source>
</evidence>
<feature type="transmembrane region" description="Helical" evidence="7">
    <location>
        <begin position="550"/>
        <end position="574"/>
    </location>
</feature>
<feature type="transmembrane region" description="Helical" evidence="7">
    <location>
        <begin position="586"/>
        <end position="607"/>
    </location>
</feature>
<comment type="similarity">
    <text evidence="2">Belongs to the resistance-nodulation-cell division (RND) (TC 2.A.6) family. MmpL subfamily.</text>
</comment>
<feature type="transmembrane region" description="Helical" evidence="7">
    <location>
        <begin position="181"/>
        <end position="199"/>
    </location>
</feature>
<feature type="domain" description="SSD" evidence="8">
    <location>
        <begin position="198"/>
        <end position="336"/>
    </location>
</feature>
<dbReference type="InterPro" id="IPR004869">
    <property type="entry name" value="MMPL_dom"/>
</dbReference>
<feature type="transmembrane region" description="Helical" evidence="7">
    <location>
        <begin position="628"/>
        <end position="650"/>
    </location>
</feature>
<dbReference type="Proteomes" id="UP001500571">
    <property type="component" value="Unassembled WGS sequence"/>
</dbReference>
<feature type="transmembrane region" description="Helical" evidence="7">
    <location>
        <begin position="526"/>
        <end position="543"/>
    </location>
</feature>
<dbReference type="Pfam" id="PF03176">
    <property type="entry name" value="MMPL"/>
    <property type="match status" value="2"/>
</dbReference>